<dbReference type="Pfam" id="PF00069">
    <property type="entry name" value="Pkinase"/>
    <property type="match status" value="1"/>
</dbReference>
<evidence type="ECO:0000256" key="6">
    <source>
        <dbReference type="ARBA" id="ARBA00022840"/>
    </source>
</evidence>
<dbReference type="Gene3D" id="3.30.200.20">
    <property type="entry name" value="Phosphorylase Kinase, domain 1"/>
    <property type="match status" value="1"/>
</dbReference>
<comment type="similarity">
    <text evidence="1">Belongs to the protein kinase superfamily. CMGC Ser/Thr protein kinase family. CDC2/CDKX subfamily.</text>
</comment>
<dbReference type="InterPro" id="IPR008271">
    <property type="entry name" value="Ser/Thr_kinase_AS"/>
</dbReference>
<organism evidence="9 10">
    <name type="scientific">Maudiozyma humilis</name>
    <name type="common">Sour dough yeast</name>
    <name type="synonym">Kazachstania humilis</name>
    <dbReference type="NCBI Taxonomy" id="51915"/>
    <lineage>
        <taxon>Eukaryota</taxon>
        <taxon>Fungi</taxon>
        <taxon>Dikarya</taxon>
        <taxon>Ascomycota</taxon>
        <taxon>Saccharomycotina</taxon>
        <taxon>Saccharomycetes</taxon>
        <taxon>Saccharomycetales</taxon>
        <taxon>Saccharomycetaceae</taxon>
        <taxon>Maudiozyma</taxon>
    </lineage>
</organism>
<accession>A0AAV5RSI8</accession>
<dbReference type="SMART" id="SM00220">
    <property type="entry name" value="S_TKc"/>
    <property type="match status" value="1"/>
</dbReference>
<feature type="region of interest" description="Disordered" evidence="7">
    <location>
        <begin position="1"/>
        <end position="26"/>
    </location>
</feature>
<comment type="caution">
    <text evidence="9">The sequence shown here is derived from an EMBL/GenBank/DDBJ whole genome shotgun (WGS) entry which is preliminary data.</text>
</comment>
<proteinExistence type="inferred from homology"/>
<name>A0AAV5RSI8_MAUHU</name>
<keyword evidence="4" id="KW-0547">Nucleotide-binding</keyword>
<dbReference type="PROSITE" id="PS50011">
    <property type="entry name" value="PROTEIN_KINASE_DOM"/>
    <property type="match status" value="1"/>
</dbReference>
<evidence type="ECO:0000256" key="4">
    <source>
        <dbReference type="ARBA" id="ARBA00022741"/>
    </source>
</evidence>
<dbReference type="PROSITE" id="PS00108">
    <property type="entry name" value="PROTEIN_KINASE_ST"/>
    <property type="match status" value="1"/>
</dbReference>
<keyword evidence="6" id="KW-0067">ATP-binding</keyword>
<dbReference type="GO" id="GO:0005524">
    <property type="term" value="F:ATP binding"/>
    <property type="evidence" value="ECO:0007669"/>
    <property type="project" value="UniProtKB-KW"/>
</dbReference>
<evidence type="ECO:0000259" key="8">
    <source>
        <dbReference type="PROSITE" id="PS50011"/>
    </source>
</evidence>
<feature type="region of interest" description="Disordered" evidence="7">
    <location>
        <begin position="482"/>
        <end position="520"/>
    </location>
</feature>
<dbReference type="InterPro" id="IPR011009">
    <property type="entry name" value="Kinase-like_dom_sf"/>
</dbReference>
<dbReference type="EMBL" id="BTGD01000001">
    <property type="protein sequence ID" value="GMM54257.1"/>
    <property type="molecule type" value="Genomic_DNA"/>
</dbReference>
<dbReference type="Proteomes" id="UP001377567">
    <property type="component" value="Unassembled WGS sequence"/>
</dbReference>
<evidence type="ECO:0000256" key="3">
    <source>
        <dbReference type="ARBA" id="ARBA00022679"/>
    </source>
</evidence>
<dbReference type="AlphaFoldDB" id="A0AAV5RSI8"/>
<dbReference type="PANTHER" id="PTHR24055">
    <property type="entry name" value="MITOGEN-ACTIVATED PROTEIN KINASE"/>
    <property type="match status" value="1"/>
</dbReference>
<keyword evidence="3" id="KW-0808">Transferase</keyword>
<evidence type="ECO:0000256" key="2">
    <source>
        <dbReference type="ARBA" id="ARBA00022527"/>
    </source>
</evidence>
<evidence type="ECO:0000256" key="7">
    <source>
        <dbReference type="SAM" id="MobiDB-lite"/>
    </source>
</evidence>
<feature type="compositionally biased region" description="Acidic residues" evidence="7">
    <location>
        <begin position="490"/>
        <end position="505"/>
    </location>
</feature>
<dbReference type="GO" id="GO:0004674">
    <property type="term" value="F:protein serine/threonine kinase activity"/>
    <property type="evidence" value="ECO:0007669"/>
    <property type="project" value="UniProtKB-KW"/>
</dbReference>
<dbReference type="FunFam" id="1.10.510.10:FF:000624">
    <property type="entry name" value="Mitogen-activated protein kinase"/>
    <property type="match status" value="1"/>
</dbReference>
<keyword evidence="5 9" id="KW-0418">Kinase</keyword>
<dbReference type="SUPFAM" id="SSF56112">
    <property type="entry name" value="Protein kinase-like (PK-like)"/>
    <property type="match status" value="1"/>
</dbReference>
<dbReference type="InterPro" id="IPR050117">
    <property type="entry name" value="MAPK"/>
</dbReference>
<evidence type="ECO:0000256" key="1">
    <source>
        <dbReference type="ARBA" id="ARBA00006485"/>
    </source>
</evidence>
<dbReference type="Gene3D" id="1.10.510.10">
    <property type="entry name" value="Transferase(Phosphotransferase) domain 1"/>
    <property type="match status" value="1"/>
</dbReference>
<evidence type="ECO:0000256" key="5">
    <source>
        <dbReference type="ARBA" id="ARBA00022777"/>
    </source>
</evidence>
<protein>
    <submittedName>
        <fullName evidence="9">Protein kinase</fullName>
    </submittedName>
</protein>
<evidence type="ECO:0000313" key="10">
    <source>
        <dbReference type="Proteomes" id="UP001377567"/>
    </source>
</evidence>
<dbReference type="InterPro" id="IPR000719">
    <property type="entry name" value="Prot_kinase_dom"/>
</dbReference>
<sequence>MEVSTKLQGSVPGKVQISSPQSSDAPDYLPLRSLHERYRLVEKLGTGSFGSVILAKCAFTLDEIDNSHIDRKFNYTLIQNCKSNGNRGRKSIATATQNLVAIKTMMTKLNTLHDYTRVREIKFILSLPSNPHLIQVFELFIDNMNFQLHIVMESMDYNLYQLMKNRRRSYFSIPTLKSILSQILEGVRHIHEYGFFHRDLKPENILVSTSTSYFEKEWLEQGNYEHNYVVKLADFGLARNVTNNNPYTEYVSTRWYRSPEILFRNGYYAKPIDIWAFGCVAIEVAGFKPIFPGSDEVDQIWKILQILGTPSNMVAPTHHPIRECPGGSWPQMRRLAKALEMEIPYIEGASVTPFLSSIQLGDLIDVVKNCLLWDPDKRMTAEQLISMPFFKDTMAQLNQEEKPQHIDHMGSTMANSTCKNQAMMFAGIKNDGQCFGNINIINETYVNPKPYVSVGPVEIYDEEQALNSNIIDNNEICAEFEKDESSSQDYYDEDEEDTDDDDDNVGSDRFMEDCDSSEPALEDVESEYNTFQQNLLKSNSKNDGTGDVTQLLLSYTIENEAQNNSAGQVNNPMRNANVLQEFPNDNGESLNDFNMETPLLQQTEPLLSDVIDSDICSTNRLLHRPYAKYTQHSGNRHKGINSHYSLVNEREKLAAELETSQTYSDSNNYSLEEITPRTFFTTGCGPGQSGYTKLASKDGPASGNYLGNITF</sequence>
<reference evidence="9 10" key="1">
    <citation type="journal article" date="2023" name="Elife">
        <title>Identification of key yeast species and microbe-microbe interactions impacting larval growth of Drosophila in the wild.</title>
        <authorList>
            <person name="Mure A."/>
            <person name="Sugiura Y."/>
            <person name="Maeda R."/>
            <person name="Honda K."/>
            <person name="Sakurai N."/>
            <person name="Takahashi Y."/>
            <person name="Watada M."/>
            <person name="Katoh T."/>
            <person name="Gotoh A."/>
            <person name="Gotoh Y."/>
            <person name="Taniguchi I."/>
            <person name="Nakamura K."/>
            <person name="Hayashi T."/>
            <person name="Katayama T."/>
            <person name="Uemura T."/>
            <person name="Hattori Y."/>
        </authorList>
    </citation>
    <scope>NUCLEOTIDE SEQUENCE [LARGE SCALE GENOMIC DNA]</scope>
    <source>
        <strain evidence="9 10">KH-74</strain>
    </source>
</reference>
<feature type="domain" description="Protein kinase" evidence="8">
    <location>
        <begin position="38"/>
        <end position="390"/>
    </location>
</feature>
<gene>
    <name evidence="9" type="ORF">DAKH74_008730</name>
</gene>
<keyword evidence="2" id="KW-0723">Serine/threonine-protein kinase</keyword>
<keyword evidence="10" id="KW-1185">Reference proteome</keyword>
<evidence type="ECO:0000313" key="9">
    <source>
        <dbReference type="EMBL" id="GMM54257.1"/>
    </source>
</evidence>